<feature type="region of interest" description="Disordered" evidence="1">
    <location>
        <begin position="79"/>
        <end position="136"/>
    </location>
</feature>
<dbReference type="GO" id="GO:0040029">
    <property type="term" value="P:epigenetic regulation of gene expression"/>
    <property type="evidence" value="ECO:0007669"/>
    <property type="project" value="InterPro"/>
</dbReference>
<feature type="compositionally biased region" description="Polar residues" evidence="1">
    <location>
        <begin position="102"/>
        <end position="111"/>
    </location>
</feature>
<dbReference type="Pfam" id="PF23380">
    <property type="entry name" value="VIN3_C"/>
    <property type="match status" value="1"/>
</dbReference>
<evidence type="ECO:0000256" key="1">
    <source>
        <dbReference type="SAM" id="MobiDB-lite"/>
    </source>
</evidence>
<feature type="domain" description="VIN3-like fibronectin type-III" evidence="2">
    <location>
        <begin position="364"/>
        <end position="453"/>
    </location>
</feature>
<dbReference type="InterPro" id="IPR056990">
    <property type="entry name" value="VIN3-like_C"/>
</dbReference>
<organism evidence="4 5">
    <name type="scientific">Adiantum capillus-veneris</name>
    <name type="common">Maidenhair fern</name>
    <dbReference type="NCBI Taxonomy" id="13818"/>
    <lineage>
        <taxon>Eukaryota</taxon>
        <taxon>Viridiplantae</taxon>
        <taxon>Streptophyta</taxon>
        <taxon>Embryophyta</taxon>
        <taxon>Tracheophyta</taxon>
        <taxon>Polypodiopsida</taxon>
        <taxon>Polypodiidae</taxon>
        <taxon>Polypodiales</taxon>
        <taxon>Pteridineae</taxon>
        <taxon>Pteridaceae</taxon>
        <taxon>Vittarioideae</taxon>
        <taxon>Adiantum</taxon>
    </lineage>
</organism>
<protein>
    <recommendedName>
        <fullName evidence="6">Fibronectin type-III domain-containing protein</fullName>
    </recommendedName>
</protein>
<dbReference type="SUPFAM" id="SSF49265">
    <property type="entry name" value="Fibronectin type III"/>
    <property type="match status" value="1"/>
</dbReference>
<dbReference type="AlphaFoldDB" id="A0A9D4U7W5"/>
<evidence type="ECO:0000259" key="2">
    <source>
        <dbReference type="Pfam" id="PF23376"/>
    </source>
</evidence>
<reference evidence="4" key="1">
    <citation type="submission" date="2021-01" db="EMBL/GenBank/DDBJ databases">
        <title>Adiantum capillus-veneris genome.</title>
        <authorList>
            <person name="Fang Y."/>
            <person name="Liao Q."/>
        </authorList>
    </citation>
    <scope>NUCLEOTIDE SEQUENCE</scope>
    <source>
        <strain evidence="4">H3</strain>
        <tissue evidence="4">Leaf</tissue>
    </source>
</reference>
<evidence type="ECO:0000313" key="5">
    <source>
        <dbReference type="Proteomes" id="UP000886520"/>
    </source>
</evidence>
<name>A0A9D4U7W5_ADICA</name>
<dbReference type="InterPro" id="IPR044514">
    <property type="entry name" value="VIN3-like"/>
</dbReference>
<evidence type="ECO:0000313" key="4">
    <source>
        <dbReference type="EMBL" id="KAI5063103.1"/>
    </source>
</evidence>
<evidence type="ECO:0000259" key="3">
    <source>
        <dbReference type="Pfam" id="PF23380"/>
    </source>
</evidence>
<gene>
    <name evidence="4" type="ORF">GOP47_0021650</name>
</gene>
<dbReference type="InterPro" id="IPR058585">
    <property type="entry name" value="Fn3_VIN3"/>
</dbReference>
<dbReference type="Pfam" id="PF23376">
    <property type="entry name" value="Fn3_VIN3"/>
    <property type="match status" value="1"/>
</dbReference>
<keyword evidence="5" id="KW-1185">Reference proteome</keyword>
<dbReference type="EMBL" id="JABFUD020000021">
    <property type="protein sequence ID" value="KAI5063103.1"/>
    <property type="molecule type" value="Genomic_DNA"/>
</dbReference>
<dbReference type="OrthoDB" id="1925343at2759"/>
<dbReference type="PANTHER" id="PTHR46286">
    <property type="entry name" value="VIN3-LIKE PROTEIN 2-RELATED"/>
    <property type="match status" value="1"/>
</dbReference>
<dbReference type="Proteomes" id="UP000886520">
    <property type="component" value="Chromosome 21"/>
</dbReference>
<dbReference type="InterPro" id="IPR036116">
    <property type="entry name" value="FN3_sf"/>
</dbReference>
<comment type="caution">
    <text evidence="4">The sequence shown here is derived from an EMBL/GenBank/DDBJ whole genome shotgun (WGS) entry which is preliminary data.</text>
</comment>
<accession>A0A9D4U7W5</accession>
<dbReference type="GO" id="GO:0010048">
    <property type="term" value="P:vernalization response"/>
    <property type="evidence" value="ECO:0007669"/>
    <property type="project" value="InterPro"/>
</dbReference>
<sequence length="689" mass="76547">MQDLHEGQHWSGQGILEGYTWRFGGSHESKPPEVAFTKLLANFEAQELPSSLHQSSTLIPFRRQRKSCRPLRIPPTCETALPLQDDNKGSLGEGDALIKQHSPPSLTTHKNGLSFGSGERRKLEPSSPTLKEAPPTEKFLLNGIMDDCPPLPRNLKFEGVITHQENGLNLLSCSTRCALTNGKHSNGAATCGATVVNSLPYFQVNGAALAVSVNFLTIRGILVFGYYTDGSIPSLDGSYYCQSCHSVMPLIWHWREQLRAAKGSLTLDNLHYRLYLSYRLLKGTKLFKDVHAPIEEAMKRVHAEVSQMELGSVMRLQSSMAVLSCKIDVHRLIDLALEKAGSWSLAGKEAPPKKAGQSTVPVVICFEDVSSSMIVVAVNVQGTCVKSKLLGYKLWHRKASEEPAYARTPTSILYNMDDKCVVSNLHPLTDYTFKIVPFSMEGDIAVCEAGCSTKGKEHKDHCEAFEGSVSVYSKRAASLQDERRRYYLGQRNVAGVQEERDLHSLDASLGPSKCKQVQLGMENSNMEMGSSGFDCCDGKQCYHTINLNRLCSSNGDLPSQNWVRQGDGRDNGAITTQAEMELDHMSEDNHKQGVFTCKSEADFHNYEFSVKVIRWLECKGHLKEEFRMKFLTWFTLSASEQEKRVISVFIDTLQDDPASLAGQLVDAFEEMIGVGRCPIGSDGFCRRLR</sequence>
<feature type="domain" description="VIN3-like C-terminal" evidence="3">
    <location>
        <begin position="604"/>
        <end position="672"/>
    </location>
</feature>
<dbReference type="PANTHER" id="PTHR46286:SF2">
    <property type="entry name" value="VIN3-LIKE PROTEIN 2"/>
    <property type="match status" value="1"/>
</dbReference>
<proteinExistence type="predicted"/>
<evidence type="ECO:0008006" key="6">
    <source>
        <dbReference type="Google" id="ProtNLM"/>
    </source>
</evidence>